<dbReference type="RefSeq" id="WP_184734066.1">
    <property type="nucleotide sequence ID" value="NZ_BMRW01000005.1"/>
</dbReference>
<proteinExistence type="predicted"/>
<accession>A0A7W7PFT5</accession>
<reference evidence="1 2" key="1">
    <citation type="submission" date="2020-08" db="EMBL/GenBank/DDBJ databases">
        <title>Genomic Encyclopedia of Type Strains, Phase III (KMG-III): the genomes of soil and plant-associated and newly described type strains.</title>
        <authorList>
            <person name="Whitman W."/>
        </authorList>
    </citation>
    <scope>NUCLEOTIDE SEQUENCE [LARGE SCALE GENOMIC DNA]</scope>
    <source>
        <strain evidence="1 2">CECT 3265</strain>
    </source>
</reference>
<comment type="caution">
    <text evidence="1">The sequence shown here is derived from an EMBL/GenBank/DDBJ whole genome shotgun (WGS) entry which is preliminary data.</text>
</comment>
<sequence length="230" mass="26253">MVQAKTDMKARARELRRAGKTYDEIVAELGVSKSSVSLWVRDLPKPERKVAEHCRMMAEARWEPIRKARDLERQQTKDIATQEIGRLSDRELLLIGVGLYWAEGTKSKTHRPSERATFVNSDPDMISLYLAWLRVLGVDEDRLRFHVMIHESADVTGAEHFWAAHVGGGTFGKTSLKKHNPKTVRKNVGESYRGCLVVRVLGSADLYRRIEGWWYGIVVAARKPDQENRA</sequence>
<evidence type="ECO:0000313" key="1">
    <source>
        <dbReference type="EMBL" id="MBB4887045.1"/>
    </source>
</evidence>
<dbReference type="Proteomes" id="UP000556436">
    <property type="component" value="Unassembled WGS sequence"/>
</dbReference>
<dbReference type="Gene3D" id="1.10.10.60">
    <property type="entry name" value="Homeodomain-like"/>
    <property type="match status" value="1"/>
</dbReference>
<evidence type="ECO:0000313" key="2">
    <source>
        <dbReference type="Proteomes" id="UP000556436"/>
    </source>
</evidence>
<gene>
    <name evidence="1" type="ORF">FHS38_003090</name>
</gene>
<dbReference type="EMBL" id="JACHJG010000005">
    <property type="protein sequence ID" value="MBB4887045.1"/>
    <property type="molecule type" value="Genomic_DNA"/>
</dbReference>
<organism evidence="1 2">
    <name type="scientific">Streptomyces netropsis</name>
    <name type="common">Streptoverticillium netropsis</name>
    <dbReference type="NCBI Taxonomy" id="55404"/>
    <lineage>
        <taxon>Bacteria</taxon>
        <taxon>Bacillati</taxon>
        <taxon>Actinomycetota</taxon>
        <taxon>Actinomycetes</taxon>
        <taxon>Kitasatosporales</taxon>
        <taxon>Streptomycetaceae</taxon>
        <taxon>Streptomyces</taxon>
    </lineage>
</organism>
<dbReference type="AlphaFoldDB" id="A0A7W7PFT5"/>
<keyword evidence="2" id="KW-1185">Reference proteome</keyword>
<protein>
    <submittedName>
        <fullName evidence="1">Transcriptional regulator with XRE-family HTH domain</fullName>
    </submittedName>
</protein>
<name>A0A7W7PFT5_STRNE</name>